<feature type="binding site" evidence="11">
    <location>
        <position position="34"/>
    </location>
    <ligand>
        <name>alpha-D-mannose 1-phosphate</name>
        <dbReference type="ChEBI" id="CHEBI:58409"/>
    </ligand>
</feature>
<evidence type="ECO:0000256" key="9">
    <source>
        <dbReference type="ARBA" id="ARBA00023235"/>
    </source>
</evidence>
<dbReference type="SUPFAM" id="SSF56784">
    <property type="entry name" value="HAD-like"/>
    <property type="match status" value="1"/>
</dbReference>
<dbReference type="SFLD" id="SFLDF00445">
    <property type="entry name" value="alpha-phosphomannomutase"/>
    <property type="match status" value="1"/>
</dbReference>
<keyword evidence="15" id="KW-1185">Reference proteome</keyword>
<dbReference type="InterPro" id="IPR006379">
    <property type="entry name" value="HAD-SF_hydro_IIB"/>
</dbReference>
<dbReference type="Gene3D" id="3.30.1240.20">
    <property type="match status" value="1"/>
</dbReference>
<dbReference type="Gene3D" id="3.40.50.1000">
    <property type="entry name" value="HAD superfamily/HAD-like"/>
    <property type="match status" value="1"/>
</dbReference>
<comment type="subcellular location">
    <subcellularLocation>
        <location evidence="1 13">Cytoplasm</location>
    </subcellularLocation>
</comment>
<dbReference type="NCBIfam" id="TIGR01484">
    <property type="entry name" value="HAD-SF-IIB"/>
    <property type="match status" value="1"/>
</dbReference>
<dbReference type="GO" id="GO:0006013">
    <property type="term" value="P:mannose metabolic process"/>
    <property type="evidence" value="ECO:0007669"/>
    <property type="project" value="TreeGrafter"/>
</dbReference>
<dbReference type="SFLD" id="SFLDS00003">
    <property type="entry name" value="Haloacid_Dehalogenase"/>
    <property type="match status" value="1"/>
</dbReference>
<dbReference type="STRING" id="133381.A0A2T9XZJ0"/>
<sequence>MVVSPLANPAVWKDRKSPSTLCLFDVDGTLTPSRNPITESMKECLVRLRKVCPIGFVGGSNLPKQLEQLGPDIFDYFDFCFSENGLVGFRLGQPLPQSSFIEYVGEERYKKLVNHILRYIADLDIPIKRGTFIEFRNGMINVSAIGRNCTQQERKEYEKFDLEHDIRKNFVQNLKDNFPDYGLQFSIGGEISFDIFPVGWDKTFCLKFLEGEGFDTIHFFGDKTMKGGNDYEIYTHDSVIGHSVKNPDDTLAELNRLFGV</sequence>
<feature type="active site" description="Proton donor/acceptor" evidence="10">
    <location>
        <position position="27"/>
    </location>
</feature>
<feature type="binding site" evidence="11">
    <location>
        <position position="136"/>
    </location>
    <ligand>
        <name>alpha-D-mannose 1-phosphate</name>
        <dbReference type="ChEBI" id="CHEBI:58409"/>
    </ligand>
</feature>
<evidence type="ECO:0000256" key="7">
    <source>
        <dbReference type="ARBA" id="ARBA00022723"/>
    </source>
</evidence>
<dbReference type="Pfam" id="PF03332">
    <property type="entry name" value="PMM"/>
    <property type="match status" value="1"/>
</dbReference>
<dbReference type="AlphaFoldDB" id="A0A2T9XZJ0"/>
<dbReference type="GO" id="GO:0046872">
    <property type="term" value="F:metal ion binding"/>
    <property type="evidence" value="ECO:0007669"/>
    <property type="project" value="UniProtKB-KW"/>
</dbReference>
<gene>
    <name evidence="14" type="ORF">BB560_007019</name>
</gene>
<comment type="pathway">
    <text evidence="2 13">Nucleotide-sugar biosynthesis; GDP-alpha-D-mannose biosynthesis; alpha-D-mannose 1-phosphate from D-fructose 6-phosphate: step 2/2.</text>
</comment>
<keyword evidence="7 12" id="KW-0479">Metal-binding</keyword>
<protein>
    <recommendedName>
        <fullName evidence="5 13">Phosphomannomutase</fullName>
        <ecNumber evidence="5 13">5.4.2.8</ecNumber>
    </recommendedName>
</protein>
<evidence type="ECO:0000256" key="3">
    <source>
        <dbReference type="ARBA" id="ARBA00009736"/>
    </source>
</evidence>
<evidence type="ECO:0000313" key="14">
    <source>
        <dbReference type="EMBL" id="PVU85444.1"/>
    </source>
</evidence>
<comment type="subunit">
    <text evidence="4 13">Homodimer.</text>
</comment>
<dbReference type="GO" id="GO:0006487">
    <property type="term" value="P:protein N-linked glycosylation"/>
    <property type="evidence" value="ECO:0007669"/>
    <property type="project" value="TreeGrafter"/>
</dbReference>
<keyword evidence="9 13" id="KW-0413">Isomerase</keyword>
<dbReference type="EC" id="5.4.2.8" evidence="5 13"/>
<evidence type="ECO:0000313" key="15">
    <source>
        <dbReference type="Proteomes" id="UP000245609"/>
    </source>
</evidence>
<feature type="binding site" evidence="11">
    <location>
        <position position="192"/>
    </location>
    <ligand>
        <name>alpha-D-mannose 1-phosphate</name>
        <dbReference type="ChEBI" id="CHEBI:58409"/>
    </ligand>
</feature>
<feature type="binding site" evidence="12">
    <location>
        <position position="27"/>
    </location>
    <ligand>
        <name>Mg(2+)</name>
        <dbReference type="ChEBI" id="CHEBI:18420"/>
        <label>1</label>
    </ligand>
</feature>
<feature type="binding site" evidence="11">
    <location>
        <position position="194"/>
    </location>
    <ligand>
        <name>alpha-D-mannose 1-phosphate</name>
        <dbReference type="ChEBI" id="CHEBI:58409"/>
    </ligand>
</feature>
<reference evidence="14 15" key="1">
    <citation type="journal article" date="2018" name="MBio">
        <title>Comparative Genomics Reveals the Core Gene Toolbox for the Fungus-Insect Symbiosis.</title>
        <authorList>
            <person name="Wang Y."/>
            <person name="Stata M."/>
            <person name="Wang W."/>
            <person name="Stajich J.E."/>
            <person name="White M.M."/>
            <person name="Moncalvo J.M."/>
        </authorList>
    </citation>
    <scope>NUCLEOTIDE SEQUENCE [LARGE SCALE GENOMIC DNA]</scope>
    <source>
        <strain evidence="14 15">SC-DP-2</strain>
    </source>
</reference>
<evidence type="ECO:0000256" key="10">
    <source>
        <dbReference type="PIRSR" id="PIRSR605002-1"/>
    </source>
</evidence>
<dbReference type="UniPathway" id="UPA00126">
    <property type="reaction ID" value="UER00424"/>
</dbReference>
<dbReference type="CDD" id="cd02585">
    <property type="entry name" value="HAD_PMM"/>
    <property type="match status" value="1"/>
</dbReference>
<comment type="function">
    <text evidence="13">Involved in the synthesis of the GDP-mannose and dolichol-phosphate-mannose required for a number of critical mannosyl transfer reactions.</text>
</comment>
<feature type="binding site" evidence="12">
    <location>
        <position position="25"/>
    </location>
    <ligand>
        <name>Mg(2+)</name>
        <dbReference type="ChEBI" id="CHEBI:18420"/>
        <label>1</label>
    </ligand>
</feature>
<evidence type="ECO:0000256" key="4">
    <source>
        <dbReference type="ARBA" id="ARBA00011738"/>
    </source>
</evidence>
<dbReference type="GO" id="GO:0005829">
    <property type="term" value="C:cytosol"/>
    <property type="evidence" value="ECO:0007669"/>
    <property type="project" value="TreeGrafter"/>
</dbReference>
<comment type="similarity">
    <text evidence="3 13">Belongs to the eukaryotic PMM family.</text>
</comment>
<dbReference type="OrthoDB" id="10264771at2759"/>
<feature type="active site" description="Nucleophile" evidence="10">
    <location>
        <position position="25"/>
    </location>
</feature>
<evidence type="ECO:0000256" key="11">
    <source>
        <dbReference type="PIRSR" id="PIRSR605002-2"/>
    </source>
</evidence>
<dbReference type="InterPro" id="IPR036412">
    <property type="entry name" value="HAD-like_sf"/>
</dbReference>
<dbReference type="PANTHER" id="PTHR10466">
    <property type="entry name" value="PHOSPHOMANNOMUTASE"/>
    <property type="match status" value="1"/>
</dbReference>
<dbReference type="InterPro" id="IPR043169">
    <property type="entry name" value="PMM_cap"/>
</dbReference>
<dbReference type="FunFam" id="3.30.1240.20:FF:000001">
    <property type="entry name" value="Phosphomannomutase"/>
    <property type="match status" value="1"/>
</dbReference>
<dbReference type="PANTHER" id="PTHR10466:SF0">
    <property type="entry name" value="PHOSPHOMANNOMUTASE"/>
    <property type="match status" value="1"/>
</dbReference>
<keyword evidence="8 12" id="KW-0460">Magnesium</keyword>
<dbReference type="InterPro" id="IPR023214">
    <property type="entry name" value="HAD_sf"/>
</dbReference>
<feature type="binding site" evidence="12">
    <location>
        <position position="222"/>
    </location>
    <ligand>
        <name>Mg(2+)</name>
        <dbReference type="ChEBI" id="CHEBI:18420"/>
        <label>1</label>
    </ligand>
</feature>
<feature type="binding site" evidence="11">
    <location>
        <position position="147"/>
    </location>
    <ligand>
        <name>alpha-D-mannose 1-phosphate</name>
        <dbReference type="ChEBI" id="CHEBI:58409"/>
    </ligand>
</feature>
<dbReference type="GO" id="GO:0009298">
    <property type="term" value="P:GDP-mannose biosynthetic process"/>
    <property type="evidence" value="ECO:0007669"/>
    <property type="project" value="UniProtKB-UniPathway"/>
</dbReference>
<evidence type="ECO:0000256" key="8">
    <source>
        <dbReference type="ARBA" id="ARBA00022842"/>
    </source>
</evidence>
<feature type="binding site" evidence="11">
    <location>
        <position position="154"/>
    </location>
    <ligand>
        <name>alpha-D-mannose 1-phosphate</name>
        <dbReference type="ChEBI" id="CHEBI:58409"/>
    </ligand>
</feature>
<accession>A0A2T9XZJ0</accession>
<evidence type="ECO:0000256" key="1">
    <source>
        <dbReference type="ARBA" id="ARBA00004496"/>
    </source>
</evidence>
<keyword evidence="6 13" id="KW-0963">Cytoplasm</keyword>
<evidence type="ECO:0000256" key="5">
    <source>
        <dbReference type="ARBA" id="ARBA00012730"/>
    </source>
</evidence>
<evidence type="ECO:0000256" key="2">
    <source>
        <dbReference type="ARBA" id="ARBA00004699"/>
    </source>
</evidence>
<comment type="cofactor">
    <cofactor evidence="12">
        <name>Mg(2+)</name>
        <dbReference type="ChEBI" id="CHEBI:18420"/>
    </cofactor>
</comment>
<evidence type="ECO:0000256" key="12">
    <source>
        <dbReference type="PIRSR" id="PIRSR605002-3"/>
    </source>
</evidence>
<dbReference type="EMBL" id="MBFS01003659">
    <property type="protein sequence ID" value="PVU85444.1"/>
    <property type="molecule type" value="Genomic_DNA"/>
</dbReference>
<organism evidence="14 15">
    <name type="scientific">Smittium megazygosporum</name>
    <dbReference type="NCBI Taxonomy" id="133381"/>
    <lineage>
        <taxon>Eukaryota</taxon>
        <taxon>Fungi</taxon>
        <taxon>Fungi incertae sedis</taxon>
        <taxon>Zoopagomycota</taxon>
        <taxon>Kickxellomycotina</taxon>
        <taxon>Harpellomycetes</taxon>
        <taxon>Harpellales</taxon>
        <taxon>Legeriomycetaceae</taxon>
        <taxon>Smittium</taxon>
    </lineage>
</organism>
<comment type="caution">
    <text evidence="14">The sequence shown here is derived from an EMBL/GenBank/DDBJ whole genome shotgun (WGS) entry which is preliminary data.</text>
</comment>
<dbReference type="GO" id="GO:0004615">
    <property type="term" value="F:phosphomannomutase activity"/>
    <property type="evidence" value="ECO:0007669"/>
    <property type="project" value="UniProtKB-EC"/>
</dbReference>
<evidence type="ECO:0000256" key="6">
    <source>
        <dbReference type="ARBA" id="ARBA00022490"/>
    </source>
</evidence>
<dbReference type="SFLD" id="SFLDG01143">
    <property type="entry name" value="C2.B.3:_Phosphomannomutase_Lik"/>
    <property type="match status" value="1"/>
</dbReference>
<dbReference type="Proteomes" id="UP000245609">
    <property type="component" value="Unassembled WGS sequence"/>
</dbReference>
<proteinExistence type="inferred from homology"/>
<name>A0A2T9XZJ0_9FUNG</name>
<comment type="catalytic activity">
    <reaction evidence="13">
        <text>alpha-D-mannose 1-phosphate = D-mannose 6-phosphate</text>
        <dbReference type="Rhea" id="RHEA:11140"/>
        <dbReference type="ChEBI" id="CHEBI:58409"/>
        <dbReference type="ChEBI" id="CHEBI:58735"/>
        <dbReference type="EC" id="5.4.2.8"/>
    </reaction>
</comment>
<dbReference type="SFLD" id="SFLDG01140">
    <property type="entry name" value="C2.B:_Phosphomannomutase_and_P"/>
    <property type="match status" value="1"/>
</dbReference>
<dbReference type="InterPro" id="IPR005002">
    <property type="entry name" value="PMM"/>
</dbReference>
<evidence type="ECO:0000256" key="13">
    <source>
        <dbReference type="RuleBase" id="RU361118"/>
    </source>
</evidence>
<feature type="binding site" evidence="12">
    <location>
        <position position="234"/>
    </location>
    <ligand>
        <name>Mg(2+)</name>
        <dbReference type="ChEBI" id="CHEBI:18420"/>
        <label>1</label>
    </ligand>
</feature>